<keyword evidence="1" id="KW-0812">Transmembrane</keyword>
<protein>
    <recommendedName>
        <fullName evidence="4">C-type lectin protein</fullName>
    </recommendedName>
</protein>
<accession>A0A1X9T5I6</accession>
<dbReference type="GeneID" id="32878295"/>
<evidence type="ECO:0008006" key="4">
    <source>
        <dbReference type="Google" id="ProtNLM"/>
    </source>
</evidence>
<organism evidence="2">
    <name type="scientific">Ranid herpesvirus 3</name>
    <dbReference type="NCBI Taxonomy" id="1987509"/>
    <lineage>
        <taxon>Viruses</taxon>
        <taxon>Duplodnaviria</taxon>
        <taxon>Heunggongvirae</taxon>
        <taxon>Peploviricota</taxon>
        <taxon>Herviviricetes</taxon>
        <taxon>Herpesvirales</taxon>
        <taxon>Alloherpesviridae</taxon>
        <taxon>Batravirus</taxon>
        <taxon>Batravirus ranidallo3</taxon>
    </lineage>
</organism>
<evidence type="ECO:0000313" key="2">
    <source>
        <dbReference type="EMBL" id="ARR28961.1"/>
    </source>
</evidence>
<dbReference type="InterPro" id="IPR016186">
    <property type="entry name" value="C-type_lectin-like/link_sf"/>
</dbReference>
<dbReference type="SUPFAM" id="SSF56436">
    <property type="entry name" value="C-type lectin-like"/>
    <property type="match status" value="2"/>
</dbReference>
<evidence type="ECO:0000313" key="3">
    <source>
        <dbReference type="Proteomes" id="UP000203507"/>
    </source>
</evidence>
<proteinExistence type="predicted"/>
<keyword evidence="1" id="KW-1133">Transmembrane helix</keyword>
<dbReference type="InterPro" id="IPR016187">
    <property type="entry name" value="CTDL_fold"/>
</dbReference>
<dbReference type="EMBL" id="KX832224">
    <property type="protein sequence ID" value="ARR28961.1"/>
    <property type="molecule type" value="Genomic_DNA"/>
</dbReference>
<keyword evidence="1" id="KW-0472">Membrane</keyword>
<feature type="transmembrane region" description="Helical" evidence="1">
    <location>
        <begin position="20"/>
        <end position="42"/>
    </location>
</feature>
<name>A0A1X9T5I6_9VIRU</name>
<dbReference type="KEGG" id="vg:32878295"/>
<dbReference type="Gene3D" id="3.10.100.10">
    <property type="entry name" value="Mannose-Binding Protein A, subunit A"/>
    <property type="match status" value="1"/>
</dbReference>
<reference evidence="2" key="1">
    <citation type="journal article" date="2017" name="Vet. Pathol.">
        <title>Ranid Herpesvirus 3 and Proliferative Dermatitis in Free-Ranging Wild Common Frogs (Rana Temporaria).</title>
        <authorList>
            <person name="Origgi F.C."/>
            <person name="Schmidt B.R."/>
            <person name="Lohmann P."/>
            <person name="Otten P."/>
            <person name="Akdesir E."/>
            <person name="Gaschen V."/>
            <person name="Aguilar-Bultet L."/>
            <person name="Wahli T."/>
            <person name="Sattler U."/>
            <person name="Stoffel M.H."/>
        </authorList>
    </citation>
    <scope>NUCLEOTIDE SEQUENCE [LARGE SCALE GENOMIC DNA]</scope>
    <source>
        <strain evidence="2">FO1_2015</strain>
    </source>
</reference>
<keyword evidence="3" id="KW-1185">Reference proteome</keyword>
<evidence type="ECO:0000256" key="1">
    <source>
        <dbReference type="SAM" id="Phobius"/>
    </source>
</evidence>
<sequence length="318" mass="36545">MAGEVSTVRNKNNSCLNIKALNVIFLIFIWHAFLCVNLWFLFQGTGKMSDSKNESKQSKEPIVLCETKTEEDKYISSEAGFTCPPNYMGAGRKCYVFYRRKCNYEETVINCAKNYARPLDMEDFETGILLKKFHADAWLSPKLDSQKWFWYKTRVKLSGEYASGYVWKVGDHELRLNISDHSQNIALKNGVLITKYPNETFPLACTLNACPPNYYRSFGMCYRTSWPKKYNFHEAVIECALDGTRLYSAHTDPFGNFDVTDTWNPICWKGNKLLTLNGQEVNGLSINNTSLETCLVSTGYKTYELVNIQAYRYIVCVV</sequence>
<dbReference type="RefSeq" id="YP_009362470.1">
    <property type="nucleotide sequence ID" value="NC_034618.1"/>
</dbReference>
<dbReference type="Proteomes" id="UP000203507">
    <property type="component" value="Segment"/>
</dbReference>